<proteinExistence type="predicted"/>
<dbReference type="GeneID" id="30582321"/>
<evidence type="ECO:0000313" key="3">
    <source>
        <dbReference type="EMBL" id="RNI10907.1"/>
    </source>
</evidence>
<dbReference type="EMBL" id="FNMU01000001">
    <property type="protein sequence ID" value="SDV99807.1"/>
    <property type="molecule type" value="Genomic_DNA"/>
</dbReference>
<reference evidence="2 5" key="1">
    <citation type="submission" date="2016-10" db="EMBL/GenBank/DDBJ databases">
        <title>Methanohalophilus halophilus.</title>
        <authorList>
            <person name="L'haridon S."/>
        </authorList>
    </citation>
    <scope>NUCLEOTIDE SEQUENCE [LARGE SCALE GENOMIC DNA]</scope>
    <source>
        <strain evidence="2 5">Z-7982</strain>
    </source>
</reference>
<keyword evidence="5" id="KW-1185">Reference proteome</keyword>
<keyword evidence="4" id="KW-0255">Endonuclease</keyword>
<dbReference type="KEGG" id="mhaz:BHR79_01155"/>
<evidence type="ECO:0000313" key="4">
    <source>
        <dbReference type="EMBL" id="SDV99807.1"/>
    </source>
</evidence>
<keyword evidence="4" id="KW-0378">Hydrolase</keyword>
<dbReference type="Proteomes" id="UP000198669">
    <property type="component" value="Unassembled WGS sequence"/>
</dbReference>
<protein>
    <submittedName>
        <fullName evidence="4">Restriction endonuclease</fullName>
    </submittedName>
</protein>
<dbReference type="Pfam" id="PF04471">
    <property type="entry name" value="Mrr_cat"/>
    <property type="match status" value="1"/>
</dbReference>
<evidence type="ECO:0000259" key="1">
    <source>
        <dbReference type="Pfam" id="PF04471"/>
    </source>
</evidence>
<dbReference type="EMBL" id="RJJG01000001">
    <property type="protein sequence ID" value="RNI10907.1"/>
    <property type="molecule type" value="Genomic_DNA"/>
</dbReference>
<dbReference type="InterPro" id="IPR007560">
    <property type="entry name" value="Restrct_endonuc_IV_Mrr"/>
</dbReference>
<dbReference type="OrthoDB" id="378460at2157"/>
<dbReference type="RefSeq" id="WP_072560452.1">
    <property type="nucleotide sequence ID" value="NZ_CP017921.1"/>
</dbReference>
<dbReference type="EMBL" id="CP017921">
    <property type="protein sequence ID" value="APH38226.1"/>
    <property type="molecule type" value="Genomic_DNA"/>
</dbReference>
<sequence>MARKGKELEETVSLLHKILTKDEYEITSPDFLIDKITGQQREVDISIKANIGSIPLTIIIECRDRNTKQDSMWIEQLATKCQNLNVQKVIAVSSNDFTEPAKTTAKHYGIETRVLSQIGKEDIHSWFLGDCLPVIHKQYEIIKILTFELVDYNGNNIKFESDEEKFMSNNEKLSLNELFYQEVIVKQSEIFKDIPEDGIRIQKKVAFADKDQIYKMEISETEMYQLKGFTAEVHLWKELKKLPISDIIRYEDSDMTFLEGVSFSELEFGEGGKIKMGLYKHI</sequence>
<evidence type="ECO:0000313" key="6">
    <source>
        <dbReference type="Proteomes" id="UP000198669"/>
    </source>
</evidence>
<reference evidence="4 6" key="2">
    <citation type="submission" date="2016-10" db="EMBL/GenBank/DDBJ databases">
        <authorList>
            <person name="de Groot N.N."/>
        </authorList>
    </citation>
    <scope>NUCLEOTIDE SEQUENCE [LARGE SCALE GENOMIC DNA]</scope>
    <source>
        <strain evidence="4 6">Z-7982</strain>
    </source>
</reference>
<evidence type="ECO:0000313" key="5">
    <source>
        <dbReference type="Proteomes" id="UP000186879"/>
    </source>
</evidence>
<reference evidence="3 7" key="3">
    <citation type="submission" date="2018-10" db="EMBL/GenBank/DDBJ databases">
        <title>Cultivation of a novel Methanohalophilus strain from Kebrit Deep of the Red Sea and a genomic comparison of members of the genus Methanohalophilus.</title>
        <authorList>
            <person name="Guan Y."/>
            <person name="Ngugi D.K."/>
            <person name="Stingl U."/>
        </authorList>
    </citation>
    <scope>NUCLEOTIDE SEQUENCE [LARGE SCALE GENOMIC DNA]</scope>
    <source>
        <strain evidence="3 7">DSM 3094</strain>
    </source>
</reference>
<dbReference type="InterPro" id="IPR011335">
    <property type="entry name" value="Restrct_endonuc-II-like"/>
</dbReference>
<dbReference type="SUPFAM" id="SSF52980">
    <property type="entry name" value="Restriction endonuclease-like"/>
    <property type="match status" value="1"/>
</dbReference>
<evidence type="ECO:0000313" key="2">
    <source>
        <dbReference type="EMBL" id="APH38226.1"/>
    </source>
</evidence>
<dbReference type="Proteomes" id="UP000186879">
    <property type="component" value="Chromosome"/>
</dbReference>
<accession>A0A1L3Q025</accession>
<dbReference type="AlphaFoldDB" id="A0A1L3Q025"/>
<keyword evidence="4" id="KW-0540">Nuclease</keyword>
<evidence type="ECO:0000313" key="7">
    <source>
        <dbReference type="Proteomes" id="UP000267921"/>
    </source>
</evidence>
<organism evidence="2 5">
    <name type="scientific">Methanohalophilus halophilus</name>
    <dbReference type="NCBI Taxonomy" id="2177"/>
    <lineage>
        <taxon>Archaea</taxon>
        <taxon>Methanobacteriati</taxon>
        <taxon>Methanobacteriota</taxon>
        <taxon>Stenosarchaea group</taxon>
        <taxon>Methanomicrobia</taxon>
        <taxon>Methanosarcinales</taxon>
        <taxon>Methanosarcinaceae</taxon>
        <taxon>Methanohalophilus</taxon>
    </lineage>
</organism>
<dbReference type="GO" id="GO:0004519">
    <property type="term" value="F:endonuclease activity"/>
    <property type="evidence" value="ECO:0007669"/>
    <property type="project" value="UniProtKB-KW"/>
</dbReference>
<gene>
    <name evidence="2" type="ORF">BHR79_01155</name>
    <name evidence="3" type="ORF">EFE40_01635</name>
    <name evidence="4" type="ORF">SAMN04515625_0053</name>
</gene>
<dbReference type="Proteomes" id="UP000267921">
    <property type="component" value="Unassembled WGS sequence"/>
</dbReference>
<dbReference type="GO" id="GO:0009307">
    <property type="term" value="P:DNA restriction-modification system"/>
    <property type="evidence" value="ECO:0007669"/>
    <property type="project" value="InterPro"/>
</dbReference>
<feature type="domain" description="Restriction endonuclease type IV Mrr" evidence="1">
    <location>
        <begin position="13"/>
        <end position="109"/>
    </location>
</feature>
<dbReference type="GO" id="GO:0003677">
    <property type="term" value="F:DNA binding"/>
    <property type="evidence" value="ECO:0007669"/>
    <property type="project" value="InterPro"/>
</dbReference>
<name>A0A1L3Q025_9EURY</name>